<dbReference type="AlphaFoldDB" id="A0AAN7L290"/>
<sequence length="80" mass="9024">MKAGPLFFLHTPSQPEPAILTASREKKHKTTMLVQLLFSNEGWSSFLPAYSAIEEGEGAAYQRTLAQRGRKSTIQRQYEP</sequence>
<organism evidence="1 2">
    <name type="scientific">Trapa incisa</name>
    <dbReference type="NCBI Taxonomy" id="236973"/>
    <lineage>
        <taxon>Eukaryota</taxon>
        <taxon>Viridiplantae</taxon>
        <taxon>Streptophyta</taxon>
        <taxon>Embryophyta</taxon>
        <taxon>Tracheophyta</taxon>
        <taxon>Spermatophyta</taxon>
        <taxon>Magnoliopsida</taxon>
        <taxon>eudicotyledons</taxon>
        <taxon>Gunneridae</taxon>
        <taxon>Pentapetalae</taxon>
        <taxon>rosids</taxon>
        <taxon>malvids</taxon>
        <taxon>Myrtales</taxon>
        <taxon>Lythraceae</taxon>
        <taxon>Trapa</taxon>
    </lineage>
</organism>
<name>A0AAN7L290_9MYRT</name>
<gene>
    <name evidence="1" type="ORF">SAY87_028515</name>
</gene>
<keyword evidence="2" id="KW-1185">Reference proteome</keyword>
<evidence type="ECO:0000313" key="1">
    <source>
        <dbReference type="EMBL" id="KAK4773496.1"/>
    </source>
</evidence>
<proteinExistence type="predicted"/>
<evidence type="ECO:0000313" key="2">
    <source>
        <dbReference type="Proteomes" id="UP001345219"/>
    </source>
</evidence>
<dbReference type="Proteomes" id="UP001345219">
    <property type="component" value="Chromosome 22"/>
</dbReference>
<dbReference type="EMBL" id="JAXIOK010000004">
    <property type="protein sequence ID" value="KAK4773496.1"/>
    <property type="molecule type" value="Genomic_DNA"/>
</dbReference>
<reference evidence="1 2" key="1">
    <citation type="journal article" date="2023" name="Hortic Res">
        <title>Pangenome of water caltrop reveals structural variations and asymmetric subgenome divergence after allopolyploidization.</title>
        <authorList>
            <person name="Zhang X."/>
            <person name="Chen Y."/>
            <person name="Wang L."/>
            <person name="Yuan Y."/>
            <person name="Fang M."/>
            <person name="Shi L."/>
            <person name="Lu R."/>
            <person name="Comes H.P."/>
            <person name="Ma Y."/>
            <person name="Chen Y."/>
            <person name="Huang G."/>
            <person name="Zhou Y."/>
            <person name="Zheng Z."/>
            <person name="Qiu Y."/>
        </authorList>
    </citation>
    <scope>NUCLEOTIDE SEQUENCE [LARGE SCALE GENOMIC DNA]</scope>
    <source>
        <tissue evidence="1">Roots</tissue>
    </source>
</reference>
<accession>A0AAN7L290</accession>
<protein>
    <submittedName>
        <fullName evidence="1">Uncharacterized protein</fullName>
    </submittedName>
</protein>
<comment type="caution">
    <text evidence="1">The sequence shown here is derived from an EMBL/GenBank/DDBJ whole genome shotgun (WGS) entry which is preliminary data.</text>
</comment>